<dbReference type="PANTHER" id="PTHR13465">
    <property type="entry name" value="UPF0183 PROTEIN"/>
    <property type="match status" value="1"/>
</dbReference>
<comment type="similarity">
    <text evidence="1">Belongs to the PHAF1 family.</text>
</comment>
<feature type="compositionally biased region" description="Acidic residues" evidence="2">
    <location>
        <begin position="417"/>
        <end position="427"/>
    </location>
</feature>
<dbReference type="InParanoid" id="A9VCD8"/>
<gene>
    <name evidence="3" type="ORF">MONBRDRAFT_34567</name>
</gene>
<accession>A9VCD8</accession>
<dbReference type="AlphaFoldDB" id="A9VCD8"/>
<evidence type="ECO:0000313" key="3">
    <source>
        <dbReference type="EMBL" id="EDQ84804.1"/>
    </source>
</evidence>
<evidence type="ECO:0000313" key="4">
    <source>
        <dbReference type="Proteomes" id="UP000001357"/>
    </source>
</evidence>
<dbReference type="FunCoup" id="A9VCD8">
    <property type="interactions" value="535"/>
</dbReference>
<dbReference type="EMBL" id="CH991581">
    <property type="protein sequence ID" value="EDQ84804.1"/>
    <property type="molecule type" value="Genomic_DNA"/>
</dbReference>
<organism evidence="3 4">
    <name type="scientific">Monosiga brevicollis</name>
    <name type="common">Choanoflagellate</name>
    <dbReference type="NCBI Taxonomy" id="81824"/>
    <lineage>
        <taxon>Eukaryota</taxon>
        <taxon>Choanoflagellata</taxon>
        <taxon>Craspedida</taxon>
        <taxon>Salpingoecidae</taxon>
        <taxon>Monosiga</taxon>
    </lineage>
</organism>
<dbReference type="GO" id="GO:0043001">
    <property type="term" value="P:Golgi to plasma membrane protein transport"/>
    <property type="evidence" value="ECO:0000318"/>
    <property type="project" value="GO_Central"/>
</dbReference>
<feature type="region of interest" description="Disordered" evidence="2">
    <location>
        <begin position="327"/>
        <end position="450"/>
    </location>
</feature>
<sequence length="544" mass="59428">MDHDQKWDCEAIQGKGLGPFLLGMSLNHAINLLKQEYETSQRVDIIYNPANANGTNIMVDNRAGGFNLRFAADTQLLTVIEVYDPARLVLHISGQVVSDLPEVQPTFERLYCALSVCPGEYDKDRHKFVLQYYGMALFFNVPEALQETYGSKDVDLAATYRHLDNSIPMLDNLVIHLGDKWRFPEAPPKADEVYRVWPGLGLDVGSTTIKFGASIQDVLLALGPPDDVYYKSDVPDGQSHTDVFYNYYRHGLDVMFDGRFKTVIKLLLYTNVPGHYEFSRYQRCPFQLHLQARASENGAALASAATGQAHQTNSNGTRHAQALRVDDDHDHGHDNTPAKAPSSNKTTKSGKGQKSSKNGKGKGKGSKAKKGNKANKSSKSGGTQNDKHRLAEAASSGWGDFDSDDDELEQHSGSGENDGEGTGESDSDSTPAPMAASVVHQQPTAMDTTSRLQPVDLRSTHEDVSVAESGEEVASLIKVFPTTNWQNLPKSLHSTFGKAVILNRPALPNATNPFHPCFLYGTDTVLIEVTITTEACPLCVCVGG</sequence>
<dbReference type="RefSeq" id="XP_001750454.1">
    <property type="nucleotide sequence ID" value="XM_001750402.1"/>
</dbReference>
<reference evidence="3 4" key="1">
    <citation type="journal article" date="2008" name="Nature">
        <title>The genome of the choanoflagellate Monosiga brevicollis and the origin of metazoans.</title>
        <authorList>
            <consortium name="JGI Sequencing"/>
            <person name="King N."/>
            <person name="Westbrook M.J."/>
            <person name="Young S.L."/>
            <person name="Kuo A."/>
            <person name="Abedin M."/>
            <person name="Chapman J."/>
            <person name="Fairclough S."/>
            <person name="Hellsten U."/>
            <person name="Isogai Y."/>
            <person name="Letunic I."/>
            <person name="Marr M."/>
            <person name="Pincus D."/>
            <person name="Putnam N."/>
            <person name="Rokas A."/>
            <person name="Wright K.J."/>
            <person name="Zuzow R."/>
            <person name="Dirks W."/>
            <person name="Good M."/>
            <person name="Goodstein D."/>
            <person name="Lemons D."/>
            <person name="Li W."/>
            <person name="Lyons J.B."/>
            <person name="Morris A."/>
            <person name="Nichols S."/>
            <person name="Richter D.J."/>
            <person name="Salamov A."/>
            <person name="Bork P."/>
            <person name="Lim W.A."/>
            <person name="Manning G."/>
            <person name="Miller W.T."/>
            <person name="McGinnis W."/>
            <person name="Shapiro H."/>
            <person name="Tjian R."/>
            <person name="Grigoriev I.V."/>
            <person name="Rokhsar D."/>
        </authorList>
    </citation>
    <scope>NUCLEOTIDE SEQUENCE [LARGE SCALE GENOMIC DNA]</scope>
    <source>
        <strain evidence="4">MX1 / ATCC 50154</strain>
    </source>
</reference>
<dbReference type="InterPro" id="IPR039156">
    <property type="entry name" value="PHAF1/BROMI"/>
</dbReference>
<protein>
    <submittedName>
        <fullName evidence="3">Uncharacterized protein</fullName>
    </submittedName>
</protein>
<dbReference type="OMA" id="ANGTNIM"/>
<keyword evidence="4" id="KW-1185">Reference proteome</keyword>
<dbReference type="KEGG" id="mbr:MONBRDRAFT_34567"/>
<evidence type="ECO:0000256" key="2">
    <source>
        <dbReference type="SAM" id="MobiDB-lite"/>
    </source>
</evidence>
<feature type="compositionally biased region" description="Basic residues" evidence="2">
    <location>
        <begin position="357"/>
        <end position="373"/>
    </location>
</feature>
<feature type="compositionally biased region" description="Low complexity" evidence="2">
    <location>
        <begin position="342"/>
        <end position="356"/>
    </location>
</feature>
<evidence type="ECO:0000256" key="1">
    <source>
        <dbReference type="ARBA" id="ARBA00024339"/>
    </source>
</evidence>
<dbReference type="GO" id="GO:0005802">
    <property type="term" value="C:trans-Golgi network"/>
    <property type="evidence" value="ECO:0000318"/>
    <property type="project" value="GO_Central"/>
</dbReference>
<proteinExistence type="inferred from homology"/>
<dbReference type="Proteomes" id="UP000001357">
    <property type="component" value="Unassembled WGS sequence"/>
</dbReference>
<feature type="compositionally biased region" description="Basic and acidic residues" evidence="2">
    <location>
        <begin position="327"/>
        <end position="336"/>
    </location>
</feature>
<name>A9VCD8_MONBE</name>
<dbReference type="Pfam" id="PF03676">
    <property type="entry name" value="PHAF1"/>
    <property type="match status" value="2"/>
</dbReference>
<dbReference type="eggNOG" id="KOG2819">
    <property type="taxonomic scope" value="Eukaryota"/>
</dbReference>
<dbReference type="InterPro" id="IPR005373">
    <property type="entry name" value="PHAF1"/>
</dbReference>
<dbReference type="PANTHER" id="PTHR13465:SF2">
    <property type="entry name" value="PHAGOSOME ASSEMBLY FACTOR 1"/>
    <property type="match status" value="1"/>
</dbReference>
<feature type="compositionally biased region" description="Polar residues" evidence="2">
    <location>
        <begin position="439"/>
        <end position="450"/>
    </location>
</feature>
<dbReference type="GeneID" id="5895681"/>